<keyword evidence="2" id="KW-0812">Transmembrane</keyword>
<protein>
    <submittedName>
        <fullName evidence="4">Uncharacterized protein</fullName>
    </submittedName>
</protein>
<keyword evidence="2" id="KW-0472">Membrane</keyword>
<reference evidence="3 6" key="3">
    <citation type="submission" date="2023-07" db="EMBL/GenBank/DDBJ databases">
        <title>Genome content predicts the carbon catabolic preferences of heterotrophic bacteria.</title>
        <authorList>
            <person name="Gralka M."/>
        </authorList>
    </citation>
    <scope>NUCLEOTIDE SEQUENCE [LARGE SCALE GENOMIC DNA]</scope>
    <source>
        <strain evidence="3 6">4G03</strain>
    </source>
</reference>
<dbReference type="EMBL" id="JAUYVU010000010">
    <property type="protein sequence ID" value="MDP2542356.1"/>
    <property type="molecule type" value="Genomic_DNA"/>
</dbReference>
<keyword evidence="2" id="KW-1133">Transmembrane helix</keyword>
<evidence type="ECO:0000313" key="4">
    <source>
        <dbReference type="EMBL" id="PHN96887.1"/>
    </source>
</evidence>
<gene>
    <name evidence="4" type="ORF">CSC81_10720</name>
    <name evidence="3" type="ORF">Q8W23_12815</name>
</gene>
<evidence type="ECO:0000313" key="6">
    <source>
        <dbReference type="Proteomes" id="UP001242342"/>
    </source>
</evidence>
<evidence type="ECO:0000256" key="2">
    <source>
        <dbReference type="SAM" id="Phobius"/>
    </source>
</evidence>
<dbReference type="RefSeq" id="WP_099215752.1">
    <property type="nucleotide sequence ID" value="NZ_JAUYVU010000010.1"/>
</dbReference>
<name>A0A2G1BS76_9FLAO</name>
<dbReference type="Proteomes" id="UP001242342">
    <property type="component" value="Unassembled WGS sequence"/>
</dbReference>
<feature type="region of interest" description="Disordered" evidence="1">
    <location>
        <begin position="1"/>
        <end position="20"/>
    </location>
</feature>
<organism evidence="4 5">
    <name type="scientific">Tenacibaculum discolor</name>
    <dbReference type="NCBI Taxonomy" id="361581"/>
    <lineage>
        <taxon>Bacteria</taxon>
        <taxon>Pseudomonadati</taxon>
        <taxon>Bacteroidota</taxon>
        <taxon>Flavobacteriia</taxon>
        <taxon>Flavobacteriales</taxon>
        <taxon>Flavobacteriaceae</taxon>
        <taxon>Tenacibaculum</taxon>
    </lineage>
</organism>
<evidence type="ECO:0000313" key="3">
    <source>
        <dbReference type="EMBL" id="MDP2542356.1"/>
    </source>
</evidence>
<dbReference type="Proteomes" id="UP000222163">
    <property type="component" value="Unassembled WGS sequence"/>
</dbReference>
<sequence length="85" mass="10039">MSFGFGPASEMNKTVQHLKRNKPNTLKKLGQLTNENNYTITDKKASQKQLNEIRKKVKKENQKALLKKILFFTLFLILLIYFIYF</sequence>
<accession>A0A2G1BS76</accession>
<dbReference type="EMBL" id="PDUU01000009">
    <property type="protein sequence ID" value="PHN96887.1"/>
    <property type="molecule type" value="Genomic_DNA"/>
</dbReference>
<keyword evidence="6" id="KW-1185">Reference proteome</keyword>
<comment type="caution">
    <text evidence="4">The sequence shown here is derived from an EMBL/GenBank/DDBJ whole genome shotgun (WGS) entry which is preliminary data.</text>
</comment>
<evidence type="ECO:0000256" key="1">
    <source>
        <dbReference type="SAM" id="MobiDB-lite"/>
    </source>
</evidence>
<reference evidence="4" key="2">
    <citation type="submission" date="2017-10" db="EMBL/GenBank/DDBJ databases">
        <authorList>
            <person name="Enke T.N."/>
            <person name="Cordero O.X."/>
        </authorList>
    </citation>
    <scope>NUCLEOTIDE SEQUENCE</scope>
    <source>
        <strain evidence="4">4G03</strain>
    </source>
</reference>
<reference evidence="4 5" key="1">
    <citation type="journal article" date="2016" name="Nat. Commun.">
        <title>Microbial interactions lead to rapid micro-scale successions on model marine particles.</title>
        <authorList>
            <person name="Datta M.S."/>
            <person name="Sliwerska E."/>
            <person name="Gore J."/>
            <person name="Polz M.F."/>
            <person name="Cordero O.X."/>
        </authorList>
    </citation>
    <scope>NUCLEOTIDE SEQUENCE [LARGE SCALE GENOMIC DNA]</scope>
    <source>
        <strain evidence="4 5">4G03</strain>
    </source>
</reference>
<feature type="transmembrane region" description="Helical" evidence="2">
    <location>
        <begin position="64"/>
        <end position="84"/>
    </location>
</feature>
<evidence type="ECO:0000313" key="5">
    <source>
        <dbReference type="Proteomes" id="UP000222163"/>
    </source>
</evidence>
<dbReference type="AlphaFoldDB" id="A0A2G1BS76"/>
<proteinExistence type="predicted"/>